<comment type="caution">
    <text evidence="9">The sequence shown here is derived from an EMBL/GenBank/DDBJ whole genome shotgun (WGS) entry which is preliminary data.</text>
</comment>
<evidence type="ECO:0000256" key="7">
    <source>
        <dbReference type="SAM" id="MobiDB-lite"/>
    </source>
</evidence>
<reference evidence="9" key="3">
    <citation type="submission" date="2019-06" db="EMBL/GenBank/DDBJ databases">
        <authorList>
            <person name="Poynton C."/>
            <person name="Hasenbein S."/>
            <person name="Benoit J.B."/>
            <person name="Sepulveda M.S."/>
            <person name="Poelchau M.F."/>
            <person name="Murali S.C."/>
            <person name="Chen S."/>
            <person name="Glastad K.M."/>
            <person name="Werren J.H."/>
            <person name="Vineis J.H."/>
            <person name="Bowen J.L."/>
            <person name="Friedrich M."/>
            <person name="Jones J."/>
            <person name="Robertson H.M."/>
            <person name="Feyereisen R."/>
            <person name="Mechler-Hickson A."/>
            <person name="Mathers N."/>
            <person name="Lee C.E."/>
            <person name="Colbourne J.K."/>
            <person name="Biales A."/>
            <person name="Johnston J.S."/>
            <person name="Wellborn G.A."/>
            <person name="Rosendale A.J."/>
            <person name="Cridge A.G."/>
            <person name="Munoz-Torres M.C."/>
            <person name="Bain P.A."/>
            <person name="Manny A.R."/>
            <person name="Major K.M."/>
            <person name="Lambert F.N."/>
            <person name="Vulpe C.D."/>
            <person name="Tuck P."/>
            <person name="Blalock B.J."/>
            <person name="Lin Y.-Y."/>
            <person name="Smith M.E."/>
            <person name="Ochoa-Acuna H."/>
            <person name="Chen M.-J.M."/>
            <person name="Childers C.P."/>
            <person name="Qu J."/>
            <person name="Dugan S."/>
            <person name="Lee S.L."/>
            <person name="Chao H."/>
            <person name="Dinh H."/>
            <person name="Han Y."/>
            <person name="Doddapaneni H."/>
            <person name="Worley K.C."/>
            <person name="Muzny D.M."/>
            <person name="Gibbs R.A."/>
            <person name="Richards S."/>
        </authorList>
    </citation>
    <scope>NUCLEOTIDE SEQUENCE</scope>
    <source>
        <strain evidence="9">HAZT.00-mixed</strain>
        <tissue evidence="9">Whole organism</tissue>
    </source>
</reference>
<sequence>MLLIFIWALMLQQAESKLIRLVLEAHGFTEVNSSSSRFNLYWSSAHFNPNEIRNLQDWQKVNHFPRSSELTRKDRLYLNIKRMQRQFGIKLFDFIPTSFVLPTEHREFCETHLRERGTWIVKPVASSQGKGIYLVSQVDQVSPDESSLVSRYIESPLLVNGFKCDLRLYVAVTSLDPLLVYMFEEGLVRLATVKYQHKKNLWNPCIHLTNYSVNKFHSNYVHNQDAEVDDEGSKWSLSAFLRHLRGRGIDTAALMRSVEDVVIKSLLAAAYQMNTAAVMFMPHPRNCFELYGFDILIDEQLKPWVLEVNLSPSLNIDQPLDLKIKSSMLADLFSLAGILICNPSTSRLSTRPSMNRKLPSLRHSTETYERQAGRSGAPASSLEELRLLRQVMEEQQRRGGWARIFPTPDSWSSYGGLQEYDSPLNLMLHTHLYPHVQRNTSKYQARMAFSVYLQHVQRRLMIGCDEENQTDLVYRFLRSASRTLHLPISVQAFVTSPNVFQQSPSKNLPEEARAVVISKQLGDFIMAYTKETQTHHDPPPPASRLSVDAATSRSSVPGIPSSTDGEDDCETSMAATSVASSIATISLPSHSNVTYASCAMVSEYSDKSVRFSTTAHKTISRFPSTSSFSDVTPSDVNDPLNPLLPPRRSSEADEMVGSVSSSGFSDTDQPGDNPSSGSTLLPSLLISSDPSCSGARSCPRVLPSTSPSLLPTTQGSLALTETGSDSTALMSTNFPVTTNITVKSSIKFL</sequence>
<accession>A0A6A0HC58</accession>
<evidence type="ECO:0000256" key="3">
    <source>
        <dbReference type="ARBA" id="ARBA00022741"/>
    </source>
</evidence>
<dbReference type="AlphaFoldDB" id="A0A6A0HC58"/>
<feature type="compositionally biased region" description="Basic and acidic residues" evidence="7">
    <location>
        <begin position="363"/>
        <end position="372"/>
    </location>
</feature>
<feature type="region of interest" description="Disordered" evidence="7">
    <location>
        <begin position="531"/>
        <end position="573"/>
    </location>
</feature>
<feature type="compositionally biased region" description="Polar residues" evidence="7">
    <location>
        <begin position="549"/>
        <end position="563"/>
    </location>
</feature>
<dbReference type="InterPro" id="IPR004344">
    <property type="entry name" value="TTL/TTLL_fam"/>
</dbReference>
<organism evidence="9">
    <name type="scientific">Hyalella azteca</name>
    <name type="common">Amphipod</name>
    <dbReference type="NCBI Taxonomy" id="294128"/>
    <lineage>
        <taxon>Eukaryota</taxon>
        <taxon>Metazoa</taxon>
        <taxon>Ecdysozoa</taxon>
        <taxon>Arthropoda</taxon>
        <taxon>Crustacea</taxon>
        <taxon>Multicrustacea</taxon>
        <taxon>Malacostraca</taxon>
        <taxon>Eumalacostraca</taxon>
        <taxon>Peracarida</taxon>
        <taxon>Amphipoda</taxon>
        <taxon>Senticaudata</taxon>
        <taxon>Talitrida</taxon>
        <taxon>Talitroidea</taxon>
        <taxon>Hyalellidae</taxon>
        <taxon>Hyalella</taxon>
    </lineage>
</organism>
<proteinExistence type="inferred from homology"/>
<protein>
    <recommendedName>
        <fullName evidence="5">Tubulin--tyrosine ligase-like protein 5</fullName>
    </recommendedName>
</protein>
<feature type="chain" id="PRO_5025616183" description="Tubulin--tyrosine ligase-like protein 5" evidence="8">
    <location>
        <begin position="17"/>
        <end position="749"/>
    </location>
</feature>
<dbReference type="OrthoDB" id="2016263at2759"/>
<reference evidence="9" key="1">
    <citation type="submission" date="2014-08" db="EMBL/GenBank/DDBJ databases">
        <authorList>
            <person name="Murali S."/>
            <person name="Richards S."/>
            <person name="Bandaranaike D."/>
            <person name="Bellair M."/>
            <person name="Blankenburg K."/>
            <person name="Chao H."/>
            <person name="Dinh H."/>
            <person name="Doddapaneni H."/>
            <person name="Dugan-Rocha S."/>
            <person name="Elkadiri S."/>
            <person name="Gnanaolivu R."/>
            <person name="Hughes D."/>
            <person name="Lee S."/>
            <person name="Li M."/>
            <person name="Ming W."/>
            <person name="Munidasa M."/>
            <person name="Muniz J."/>
            <person name="Nguyen L."/>
            <person name="Osuji N."/>
            <person name="Pu L.-L."/>
            <person name="Puazo M."/>
            <person name="Skinner E."/>
            <person name="Qu C."/>
            <person name="Quiroz J."/>
            <person name="Raj R."/>
            <person name="Weissenberger G."/>
            <person name="Xin Y."/>
            <person name="Zou X."/>
            <person name="Han Y."/>
            <person name="Worley K."/>
            <person name="Muzny D."/>
            <person name="Gibbs R."/>
        </authorList>
    </citation>
    <scope>NUCLEOTIDE SEQUENCE</scope>
    <source>
        <strain evidence="9">HAZT.00-mixed</strain>
        <tissue evidence="9">Whole organism</tissue>
    </source>
</reference>
<gene>
    <name evidence="9" type="ORF">HAZT_HAZT008649</name>
</gene>
<name>A0A6A0HC58_HYAAZ</name>
<evidence type="ECO:0000256" key="8">
    <source>
        <dbReference type="SAM" id="SignalP"/>
    </source>
</evidence>
<dbReference type="Pfam" id="PF03133">
    <property type="entry name" value="TTL"/>
    <property type="match status" value="1"/>
</dbReference>
<comment type="catalytic activity">
    <reaction evidence="6">
        <text>L-glutamyl-[protein] + L-glutamate + ATP = gamma-L-glutamyl-L-glutamyl-[protein] + ADP + phosphate + H(+)</text>
        <dbReference type="Rhea" id="RHEA:60144"/>
        <dbReference type="Rhea" id="RHEA-COMP:10208"/>
        <dbReference type="Rhea" id="RHEA-COMP:15517"/>
        <dbReference type="ChEBI" id="CHEBI:15378"/>
        <dbReference type="ChEBI" id="CHEBI:29973"/>
        <dbReference type="ChEBI" id="CHEBI:29985"/>
        <dbReference type="ChEBI" id="CHEBI:30616"/>
        <dbReference type="ChEBI" id="CHEBI:43474"/>
        <dbReference type="ChEBI" id="CHEBI:143622"/>
        <dbReference type="ChEBI" id="CHEBI:456216"/>
    </reaction>
    <physiologicalReaction direction="left-to-right" evidence="6">
        <dbReference type="Rhea" id="RHEA:60145"/>
    </physiologicalReaction>
</comment>
<dbReference type="PROSITE" id="PS51221">
    <property type="entry name" value="TTL"/>
    <property type="match status" value="1"/>
</dbReference>
<evidence type="ECO:0000256" key="6">
    <source>
        <dbReference type="ARBA" id="ARBA00049274"/>
    </source>
</evidence>
<evidence type="ECO:0000256" key="5">
    <source>
        <dbReference type="ARBA" id="ARBA00041448"/>
    </source>
</evidence>
<dbReference type="GO" id="GO:0005524">
    <property type="term" value="F:ATP binding"/>
    <property type="evidence" value="ECO:0007669"/>
    <property type="project" value="UniProtKB-KW"/>
</dbReference>
<dbReference type="Gene3D" id="3.30.470.20">
    <property type="entry name" value="ATP-grasp fold, B domain"/>
    <property type="match status" value="1"/>
</dbReference>
<dbReference type="PANTHER" id="PTHR12241:SF145">
    <property type="entry name" value="TUBULIN POLYGLUTAMYLASE TTLL5"/>
    <property type="match status" value="1"/>
</dbReference>
<feature type="region of interest" description="Disordered" evidence="7">
    <location>
        <begin position="622"/>
        <end position="682"/>
    </location>
</feature>
<feature type="region of interest" description="Disordered" evidence="7">
    <location>
        <begin position="347"/>
        <end position="380"/>
    </location>
</feature>
<dbReference type="PANTHER" id="PTHR12241">
    <property type="entry name" value="TUBULIN POLYGLUTAMYLASE"/>
    <property type="match status" value="1"/>
</dbReference>
<keyword evidence="3" id="KW-0547">Nucleotide-binding</keyword>
<feature type="compositionally biased region" description="Polar residues" evidence="7">
    <location>
        <begin position="658"/>
        <end position="673"/>
    </location>
</feature>
<dbReference type="GO" id="GO:0015631">
    <property type="term" value="F:tubulin binding"/>
    <property type="evidence" value="ECO:0007669"/>
    <property type="project" value="TreeGrafter"/>
</dbReference>
<evidence type="ECO:0000256" key="1">
    <source>
        <dbReference type="ARBA" id="ARBA00006820"/>
    </source>
</evidence>
<reference evidence="9" key="2">
    <citation type="journal article" date="2018" name="Environ. Sci. Technol.">
        <title>The Toxicogenome of Hyalella azteca: A Model for Sediment Ecotoxicology and Evolutionary Toxicology.</title>
        <authorList>
            <person name="Poynton H.C."/>
            <person name="Hasenbein S."/>
            <person name="Benoit J.B."/>
            <person name="Sepulveda M.S."/>
            <person name="Poelchau M.F."/>
            <person name="Hughes D.S.T."/>
            <person name="Murali S.C."/>
            <person name="Chen S."/>
            <person name="Glastad K.M."/>
            <person name="Goodisman M.A.D."/>
            <person name="Werren J.H."/>
            <person name="Vineis J.H."/>
            <person name="Bowen J.L."/>
            <person name="Friedrich M."/>
            <person name="Jones J."/>
            <person name="Robertson H.M."/>
            <person name="Feyereisen R."/>
            <person name="Mechler-Hickson A."/>
            <person name="Mathers N."/>
            <person name="Lee C.E."/>
            <person name="Colbourne J.K."/>
            <person name="Biales A."/>
            <person name="Johnston J.S."/>
            <person name="Wellborn G.A."/>
            <person name="Rosendale A.J."/>
            <person name="Cridge A.G."/>
            <person name="Munoz-Torres M.C."/>
            <person name="Bain P.A."/>
            <person name="Manny A.R."/>
            <person name="Major K.M."/>
            <person name="Lambert F.N."/>
            <person name="Vulpe C.D."/>
            <person name="Tuck P."/>
            <person name="Blalock B.J."/>
            <person name="Lin Y.Y."/>
            <person name="Smith M.E."/>
            <person name="Ochoa-Acuna H."/>
            <person name="Chen M.M."/>
            <person name="Childers C.P."/>
            <person name="Qu J."/>
            <person name="Dugan S."/>
            <person name="Lee S.L."/>
            <person name="Chao H."/>
            <person name="Dinh H."/>
            <person name="Han Y."/>
            <person name="Doddapaneni H."/>
            <person name="Worley K.C."/>
            <person name="Muzny D.M."/>
            <person name="Gibbs R.A."/>
            <person name="Richards S."/>
        </authorList>
    </citation>
    <scope>NUCLEOTIDE SEQUENCE</scope>
    <source>
        <strain evidence="9">HAZT.00-mixed</strain>
        <tissue evidence="9">Whole organism</tissue>
    </source>
</reference>
<dbReference type="GO" id="GO:0000226">
    <property type="term" value="P:microtubule cytoskeleton organization"/>
    <property type="evidence" value="ECO:0007669"/>
    <property type="project" value="TreeGrafter"/>
</dbReference>
<evidence type="ECO:0000256" key="4">
    <source>
        <dbReference type="ARBA" id="ARBA00022840"/>
    </source>
</evidence>
<dbReference type="GO" id="GO:0070740">
    <property type="term" value="F:tubulin-glutamic acid ligase activity"/>
    <property type="evidence" value="ECO:0007669"/>
    <property type="project" value="TreeGrafter"/>
</dbReference>
<keyword evidence="2" id="KW-0436">Ligase</keyword>
<keyword evidence="4" id="KW-0067">ATP-binding</keyword>
<evidence type="ECO:0000313" key="9">
    <source>
        <dbReference type="EMBL" id="KAA0202801.1"/>
    </source>
</evidence>
<evidence type="ECO:0000256" key="2">
    <source>
        <dbReference type="ARBA" id="ARBA00022598"/>
    </source>
</evidence>
<keyword evidence="8" id="KW-0732">Signal</keyword>
<feature type="signal peptide" evidence="8">
    <location>
        <begin position="1"/>
        <end position="16"/>
    </location>
</feature>
<dbReference type="GO" id="GO:0036064">
    <property type="term" value="C:ciliary basal body"/>
    <property type="evidence" value="ECO:0007669"/>
    <property type="project" value="TreeGrafter"/>
</dbReference>
<dbReference type="SUPFAM" id="SSF56059">
    <property type="entry name" value="Glutathione synthetase ATP-binding domain-like"/>
    <property type="match status" value="1"/>
</dbReference>
<dbReference type="EMBL" id="JQDR03003013">
    <property type="protein sequence ID" value="KAA0202801.1"/>
    <property type="molecule type" value="Genomic_DNA"/>
</dbReference>
<comment type="similarity">
    <text evidence="1">Belongs to the tubulin--tyrosine ligase family.</text>
</comment>
<feature type="compositionally biased region" description="Polar residues" evidence="7">
    <location>
        <begin position="622"/>
        <end position="632"/>
    </location>
</feature>
<dbReference type="Proteomes" id="UP000711488">
    <property type="component" value="Unassembled WGS sequence"/>
</dbReference>